<dbReference type="InterPro" id="IPR037232">
    <property type="entry name" value="NADH_quin_OxRdtase_su_C/D-like"/>
</dbReference>
<dbReference type="EMBL" id="CP003125">
    <property type="protein sequence ID" value="AEV21067.1"/>
    <property type="molecule type" value="Genomic_DNA"/>
</dbReference>
<dbReference type="PANTHER" id="PTHR10884">
    <property type="entry name" value="NADH DEHYDROGENASE UBIQUINONE IRON-SULFUR PROTEIN 3"/>
    <property type="match status" value="1"/>
</dbReference>
<dbReference type="Gene3D" id="3.30.460.80">
    <property type="entry name" value="NADH:ubiquinone oxidoreductase, 30kDa subunit"/>
    <property type="match status" value="1"/>
</dbReference>
<feature type="compositionally biased region" description="Basic and acidic residues" evidence="2">
    <location>
        <begin position="177"/>
        <end position="201"/>
    </location>
</feature>
<dbReference type="RefSeq" id="WP_014196948.1">
    <property type="nucleotide sequence ID" value="NC_016593.1"/>
</dbReference>
<proteinExistence type="inferred from homology"/>
<accession>A0ABM5MMQ0</accession>
<dbReference type="NCBIfam" id="NF005832">
    <property type="entry name" value="PRK07735.1"/>
    <property type="match status" value="1"/>
</dbReference>
<feature type="compositionally biased region" description="Basic and acidic residues" evidence="2">
    <location>
        <begin position="77"/>
        <end position="94"/>
    </location>
</feature>
<dbReference type="SUPFAM" id="SSF143243">
    <property type="entry name" value="Nqo5-like"/>
    <property type="match status" value="1"/>
</dbReference>
<feature type="compositionally biased region" description="Low complexity" evidence="2">
    <location>
        <begin position="269"/>
        <end position="287"/>
    </location>
</feature>
<comment type="similarity">
    <text evidence="1">Belongs to the complex I 30 kDa subunit family.</text>
</comment>
<evidence type="ECO:0000256" key="1">
    <source>
        <dbReference type="ARBA" id="ARBA00007569"/>
    </source>
</evidence>
<dbReference type="PANTHER" id="PTHR10884:SF14">
    <property type="entry name" value="NADH DEHYDROGENASE [UBIQUINONE] IRON-SULFUR PROTEIN 3, MITOCHONDRIAL"/>
    <property type="match status" value="1"/>
</dbReference>
<feature type="compositionally biased region" description="Polar residues" evidence="2">
    <location>
        <begin position="43"/>
        <end position="57"/>
    </location>
</feature>
<evidence type="ECO:0000256" key="2">
    <source>
        <dbReference type="SAM" id="MobiDB-lite"/>
    </source>
</evidence>
<dbReference type="InterPro" id="IPR001268">
    <property type="entry name" value="NADH_UbQ_OxRdtase_30kDa_su"/>
</dbReference>
<dbReference type="Pfam" id="PF00329">
    <property type="entry name" value="Complex1_30kDa"/>
    <property type="match status" value="1"/>
</dbReference>
<reference evidence="4 5" key="1">
    <citation type="submission" date="2011-11" db="EMBL/GenBank/DDBJ databases">
        <title>Complete genome sequence of thermophilic Geobacillus thermoleovorans CCB_US3_UF5.</title>
        <authorList>
            <person name="Muhd Sakaff M.K.L."/>
            <person name="Abdul Rahman A.Y."/>
            <person name="Saito J.A."/>
            <person name="Hou S."/>
            <person name="Alam M."/>
        </authorList>
    </citation>
    <scope>NUCLEOTIDE SEQUENCE [LARGE SCALE GENOMIC DNA]</scope>
    <source>
        <strain evidence="4 5">CCB_US3_UF5</strain>
    </source>
</reference>
<feature type="compositionally biased region" description="Low complexity" evidence="2">
    <location>
        <begin position="217"/>
        <end position="235"/>
    </location>
</feature>
<protein>
    <submittedName>
        <fullName evidence="4">NADH-quinone oxidoreductase chain C</fullName>
    </submittedName>
</protein>
<evidence type="ECO:0000313" key="5">
    <source>
        <dbReference type="Proteomes" id="UP000005636"/>
    </source>
</evidence>
<feature type="compositionally biased region" description="Basic and acidic residues" evidence="2">
    <location>
        <begin position="107"/>
        <end position="129"/>
    </location>
</feature>
<organism evidence="4 5">
    <name type="scientific">Geobacillus thermoleovorans CCB_US3_UF5</name>
    <dbReference type="NCBI Taxonomy" id="1111068"/>
    <lineage>
        <taxon>Bacteria</taxon>
        <taxon>Bacillati</taxon>
        <taxon>Bacillota</taxon>
        <taxon>Bacilli</taxon>
        <taxon>Bacillales</taxon>
        <taxon>Anoxybacillaceae</taxon>
        <taxon>Geobacillus</taxon>
        <taxon>Geobacillus thermoleovorans group</taxon>
    </lineage>
</organism>
<feature type="compositionally biased region" description="Basic and acidic residues" evidence="2">
    <location>
        <begin position="142"/>
        <end position="164"/>
    </location>
</feature>
<feature type="compositionally biased region" description="Basic and acidic residues" evidence="2">
    <location>
        <begin position="1"/>
        <end position="35"/>
    </location>
</feature>
<evidence type="ECO:0000313" key="4">
    <source>
        <dbReference type="EMBL" id="AEV21067.1"/>
    </source>
</evidence>
<keyword evidence="5" id="KW-1185">Reference proteome</keyword>
<name>A0ABM5MMQ0_GEOTH</name>
<feature type="region of interest" description="Disordered" evidence="2">
    <location>
        <begin position="1"/>
        <end position="244"/>
    </location>
</feature>
<dbReference type="Proteomes" id="UP000005636">
    <property type="component" value="Chromosome"/>
</dbReference>
<feature type="domain" description="NADH:ubiquinone oxidoreductase 30kDa subunit" evidence="3">
    <location>
        <begin position="342"/>
        <end position="457"/>
    </location>
</feature>
<sequence>MDEEKDLAQRKKEAAERAKQLARERLAARQADEQAKSAAETGSLKTPPNSNGSQLETTKGEATEPASADDLALAKKRAAEEARARATELRRQREAAASGAATEGDLEAAKRKAAEEARARAAELRRQREAAATGGATEGDLEAAKRKAAEEARARAAELRRQREAAASGAATEGDLEAAKRKAAEEARARAAELRRQREAAESGAEDDLELAKKKAAAAAKARAAALAKQKAAEASGDDDELAKQKAAAAAKAKAAAAAKARAAALAKQQGSAGDEGAKQKAAAAARTKAEETDGGTGRYAAPSPNDPLLEKYVRIIHEHLGSDVLEDAYINRLAKDVPTLVVKKEAYYKVAELLKGHEQLRFDYLSELHGTDFQTHMEVYVHLYSYPNRQPVALKVKIERDNPEVDSLVPLWPGANWPECEAYDLLGIRFRGHPNLIRIFLGEQWVGHPLRKDYEPYDAEV</sequence>
<gene>
    <name evidence="4" type="ORF">GTCCBUS3UF5_37670</name>
</gene>
<evidence type="ECO:0000259" key="3">
    <source>
        <dbReference type="Pfam" id="PF00329"/>
    </source>
</evidence>
<feature type="region of interest" description="Disordered" evidence="2">
    <location>
        <begin position="269"/>
        <end position="304"/>
    </location>
</feature>